<evidence type="ECO:0000313" key="4">
    <source>
        <dbReference type="Proteomes" id="UP000284379"/>
    </source>
</evidence>
<dbReference type="InterPro" id="IPR051043">
    <property type="entry name" value="Sulfatase_Mod_Factor_Kinase"/>
</dbReference>
<dbReference type="InterPro" id="IPR016187">
    <property type="entry name" value="CTDL_fold"/>
</dbReference>
<organism evidence="3 4">
    <name type="scientific">Bacteroides nordii</name>
    <dbReference type="NCBI Taxonomy" id="291645"/>
    <lineage>
        <taxon>Bacteria</taxon>
        <taxon>Pseudomonadati</taxon>
        <taxon>Bacteroidota</taxon>
        <taxon>Bacteroidia</taxon>
        <taxon>Bacteroidales</taxon>
        <taxon>Bacteroidaceae</taxon>
        <taxon>Bacteroides</taxon>
    </lineage>
</organism>
<dbReference type="SUPFAM" id="SSF56436">
    <property type="entry name" value="C-type lectin-like"/>
    <property type="match status" value="1"/>
</dbReference>
<accession>A0A413VKW6</accession>
<protein>
    <submittedName>
        <fullName evidence="3">Gliding motility-associated lipoprotein GldK</fullName>
    </submittedName>
</protein>
<dbReference type="PROSITE" id="PS51257">
    <property type="entry name" value="PROKAR_LIPOPROTEIN"/>
    <property type="match status" value="1"/>
</dbReference>
<name>A0A413VKW6_9BACE</name>
<keyword evidence="1" id="KW-0732">Signal</keyword>
<evidence type="ECO:0000256" key="1">
    <source>
        <dbReference type="SAM" id="SignalP"/>
    </source>
</evidence>
<dbReference type="InterPro" id="IPR042095">
    <property type="entry name" value="SUMF_sf"/>
</dbReference>
<dbReference type="GO" id="GO:0120147">
    <property type="term" value="F:formylglycine-generating oxidase activity"/>
    <property type="evidence" value="ECO:0007669"/>
    <property type="project" value="TreeGrafter"/>
</dbReference>
<feature type="signal peptide" evidence="1">
    <location>
        <begin position="1"/>
        <end position="21"/>
    </location>
</feature>
<keyword evidence="3" id="KW-0449">Lipoprotein</keyword>
<proteinExistence type="predicted"/>
<feature type="chain" id="PRO_5019045267" evidence="1">
    <location>
        <begin position="22"/>
        <end position="478"/>
    </location>
</feature>
<evidence type="ECO:0000259" key="2">
    <source>
        <dbReference type="Pfam" id="PF03781"/>
    </source>
</evidence>
<dbReference type="InterPro" id="IPR005532">
    <property type="entry name" value="SUMF_dom"/>
</dbReference>
<feature type="domain" description="Sulfatase-modifying factor enzyme-like" evidence="2">
    <location>
        <begin position="50"/>
        <end position="468"/>
    </location>
</feature>
<dbReference type="Proteomes" id="UP000284379">
    <property type="component" value="Unassembled WGS sequence"/>
</dbReference>
<dbReference type="EMBL" id="QSGO01000010">
    <property type="protein sequence ID" value="RHB34193.1"/>
    <property type="molecule type" value="Genomic_DNA"/>
</dbReference>
<dbReference type="RefSeq" id="WP_002558116.1">
    <property type="nucleotide sequence ID" value="NZ_BMBN01000001.1"/>
</dbReference>
<reference evidence="3 4" key="1">
    <citation type="submission" date="2018-08" db="EMBL/GenBank/DDBJ databases">
        <title>A genome reference for cultivated species of the human gut microbiota.</title>
        <authorList>
            <person name="Zou Y."/>
            <person name="Xue W."/>
            <person name="Luo G."/>
        </authorList>
    </citation>
    <scope>NUCLEOTIDE SEQUENCE [LARGE SCALE GENOMIC DNA]</scope>
    <source>
        <strain evidence="3 4">AM40-30BH</strain>
    </source>
</reference>
<dbReference type="AlphaFoldDB" id="A0A413VKW6"/>
<comment type="caution">
    <text evidence="3">The sequence shown here is derived from an EMBL/GenBank/DDBJ whole genome shotgun (WGS) entry which is preliminary data.</text>
</comment>
<gene>
    <name evidence="3" type="ORF">DW888_13420</name>
</gene>
<evidence type="ECO:0000313" key="3">
    <source>
        <dbReference type="EMBL" id="RHB34193.1"/>
    </source>
</evidence>
<dbReference type="Pfam" id="PF03781">
    <property type="entry name" value="FGE-sulfatase"/>
    <property type="match status" value="1"/>
</dbReference>
<sequence length="478" mass="54710">MRSKNCIAVTLLVALLSSCMGRMVGGGSGAPGGEVTGVSTTAWNEPAPYGMVLIKRGSLKMGPEEQDSLWGAPVPTKEISVESFWMDETEVSVAKYKQFVYWVRDSIIRERLADPAYGGNELYKIEEDREGNPIKPYLNWSKPIPWRKATEDEQMAIQSVYRKHPVDGTMMLDASQMNYYYEVYDYVEAAKRRNRLNPTERNKNTDIPANPDEVIMISKDTAYIDDDGRIVNRTITRPLSSEWDFLNSYIINIYPDTTCWVNDFPNANHESYMRLYFNHPSYNDNPIVGISWEQANAFCVWRTNYLLAGLKGQARFIQRYRLPTEAEWEFAARGRDGNKYPWSDEETKDEKGCYKANYKPGKGDYTKDGNLITTRVGAYSPNVNGLYDMAGNVSEWTSTVYTESGVMSMSDVNPDLRYNAAIEDPYRMKKKVVRGGSWKDVNAFIRSDARTSEYQNEQRSYIGFRCVRTQVGYNKKGR</sequence>
<dbReference type="PANTHER" id="PTHR23150">
    <property type="entry name" value="SULFATASE MODIFYING FACTOR 1, 2"/>
    <property type="match status" value="1"/>
</dbReference>
<dbReference type="PANTHER" id="PTHR23150:SF19">
    <property type="entry name" value="FORMYLGLYCINE-GENERATING ENZYME"/>
    <property type="match status" value="1"/>
</dbReference>
<dbReference type="Gene3D" id="3.90.1580.10">
    <property type="entry name" value="paralog of FGE (formylglycine-generating enzyme)"/>
    <property type="match status" value="2"/>
</dbReference>